<dbReference type="Proteomes" id="UP000288216">
    <property type="component" value="Unassembled WGS sequence"/>
</dbReference>
<evidence type="ECO:0000256" key="1">
    <source>
        <dbReference type="SAM" id="MobiDB-lite"/>
    </source>
</evidence>
<evidence type="ECO:0000313" key="2">
    <source>
        <dbReference type="EMBL" id="GCB84196.1"/>
    </source>
</evidence>
<feature type="region of interest" description="Disordered" evidence="1">
    <location>
        <begin position="40"/>
        <end position="112"/>
    </location>
</feature>
<organism evidence="2 3">
    <name type="scientific">Scyliorhinus torazame</name>
    <name type="common">Cloudy catshark</name>
    <name type="synonym">Catulus torazame</name>
    <dbReference type="NCBI Taxonomy" id="75743"/>
    <lineage>
        <taxon>Eukaryota</taxon>
        <taxon>Metazoa</taxon>
        <taxon>Chordata</taxon>
        <taxon>Craniata</taxon>
        <taxon>Vertebrata</taxon>
        <taxon>Chondrichthyes</taxon>
        <taxon>Elasmobranchii</taxon>
        <taxon>Galeomorphii</taxon>
        <taxon>Galeoidea</taxon>
        <taxon>Carcharhiniformes</taxon>
        <taxon>Scyliorhinidae</taxon>
        <taxon>Scyliorhinus</taxon>
    </lineage>
</organism>
<gene>
    <name evidence="2" type="ORF">scyTo_0024602</name>
</gene>
<evidence type="ECO:0000313" key="3">
    <source>
        <dbReference type="Proteomes" id="UP000288216"/>
    </source>
</evidence>
<dbReference type="AlphaFoldDB" id="A0A401QFQ1"/>
<feature type="compositionally biased region" description="Basic and acidic residues" evidence="1">
    <location>
        <begin position="92"/>
        <end position="101"/>
    </location>
</feature>
<reference evidence="2 3" key="1">
    <citation type="journal article" date="2018" name="Nat. Ecol. Evol.">
        <title>Shark genomes provide insights into elasmobranch evolution and the origin of vertebrates.</title>
        <authorList>
            <person name="Hara Y"/>
            <person name="Yamaguchi K"/>
            <person name="Onimaru K"/>
            <person name="Kadota M"/>
            <person name="Koyanagi M"/>
            <person name="Keeley SD"/>
            <person name="Tatsumi K"/>
            <person name="Tanaka K"/>
            <person name="Motone F"/>
            <person name="Kageyama Y"/>
            <person name="Nozu R"/>
            <person name="Adachi N"/>
            <person name="Nishimura O"/>
            <person name="Nakagawa R"/>
            <person name="Tanegashima C"/>
            <person name="Kiyatake I"/>
            <person name="Matsumoto R"/>
            <person name="Murakumo K"/>
            <person name="Nishida K"/>
            <person name="Terakita A"/>
            <person name="Kuratani S"/>
            <person name="Sato K"/>
            <person name="Hyodo S Kuraku.S."/>
        </authorList>
    </citation>
    <scope>NUCLEOTIDE SEQUENCE [LARGE SCALE GENOMIC DNA]</scope>
</reference>
<sequence>MDLRWFQVARGPVPGTNCHSCHRLRLGHFGLERVLARSSKETGLQAEPHFRYRDPSVLLQSPGRRDAEAGMLNGGSLGSRGPFQHAGRPVRRQSDERRGERGNFNGFRNVSE</sequence>
<keyword evidence="3" id="KW-1185">Reference proteome</keyword>
<accession>A0A401QFQ1</accession>
<feature type="compositionally biased region" description="Low complexity" evidence="1">
    <location>
        <begin position="102"/>
        <end position="112"/>
    </location>
</feature>
<comment type="caution">
    <text evidence="2">The sequence shown here is derived from an EMBL/GenBank/DDBJ whole genome shotgun (WGS) entry which is preliminary data.</text>
</comment>
<dbReference type="EMBL" id="BFAA01051015">
    <property type="protein sequence ID" value="GCB84196.1"/>
    <property type="molecule type" value="Genomic_DNA"/>
</dbReference>
<proteinExistence type="predicted"/>
<protein>
    <submittedName>
        <fullName evidence="2">Uncharacterized protein</fullName>
    </submittedName>
</protein>
<name>A0A401QFQ1_SCYTO</name>